<evidence type="ECO:0000256" key="4">
    <source>
        <dbReference type="HAMAP-Rule" id="MF_01185"/>
    </source>
</evidence>
<keyword evidence="4" id="KW-0143">Chaperone</keyword>
<dbReference type="PANTHER" id="PTHR39190">
    <property type="entry name" value="FLAGELLAR ASSEMBLY FACTOR FLIW"/>
    <property type="match status" value="1"/>
</dbReference>
<name>A0A1H0J1L6_9BACI</name>
<evidence type="ECO:0000256" key="3">
    <source>
        <dbReference type="ARBA" id="ARBA00022845"/>
    </source>
</evidence>
<keyword evidence="5" id="KW-0282">Flagellum</keyword>
<comment type="subunit">
    <text evidence="4">Interacts with translational regulator CsrA and flagellin(s).</text>
</comment>
<dbReference type="RefSeq" id="WP_090843755.1">
    <property type="nucleotide sequence ID" value="NZ_FNIL01000012.1"/>
</dbReference>
<comment type="similarity">
    <text evidence="4">Belongs to the FliW family.</text>
</comment>
<dbReference type="Proteomes" id="UP000198778">
    <property type="component" value="Unassembled WGS sequence"/>
</dbReference>
<keyword evidence="3 4" id="KW-0810">Translation regulation</keyword>
<dbReference type="GO" id="GO:0006417">
    <property type="term" value="P:regulation of translation"/>
    <property type="evidence" value="ECO:0007669"/>
    <property type="project" value="UniProtKB-KW"/>
</dbReference>
<dbReference type="OrthoDB" id="9801235at2"/>
<proteinExistence type="inferred from homology"/>
<reference evidence="6" key="1">
    <citation type="submission" date="2016-10" db="EMBL/GenBank/DDBJ databases">
        <authorList>
            <person name="Varghese N."/>
            <person name="Submissions S."/>
        </authorList>
    </citation>
    <scope>NUCLEOTIDE SEQUENCE [LARGE SCALE GENOMIC DNA]</scope>
    <source>
        <strain evidence="6">CGMCC 1.10369</strain>
    </source>
</reference>
<evidence type="ECO:0000313" key="5">
    <source>
        <dbReference type="EMBL" id="SDO37329.1"/>
    </source>
</evidence>
<dbReference type="InterPro" id="IPR024046">
    <property type="entry name" value="Flagellar_assmbl_FliW_dom_sf"/>
</dbReference>
<dbReference type="GO" id="GO:0044780">
    <property type="term" value="P:bacterial-type flagellum assembly"/>
    <property type="evidence" value="ECO:0007669"/>
    <property type="project" value="UniProtKB-UniRule"/>
</dbReference>
<keyword evidence="6" id="KW-1185">Reference proteome</keyword>
<keyword evidence="2 4" id="KW-1005">Bacterial flagellum biogenesis</keyword>
<keyword evidence="1 4" id="KW-0963">Cytoplasm</keyword>
<dbReference type="Pfam" id="PF02623">
    <property type="entry name" value="FliW"/>
    <property type="match status" value="1"/>
</dbReference>
<organism evidence="5 6">
    <name type="scientific">Alkalicoccus daliensis</name>
    <dbReference type="NCBI Taxonomy" id="745820"/>
    <lineage>
        <taxon>Bacteria</taxon>
        <taxon>Bacillati</taxon>
        <taxon>Bacillota</taxon>
        <taxon>Bacilli</taxon>
        <taxon>Bacillales</taxon>
        <taxon>Bacillaceae</taxon>
        <taxon>Alkalicoccus</taxon>
    </lineage>
</organism>
<dbReference type="PANTHER" id="PTHR39190:SF1">
    <property type="entry name" value="FLAGELLAR ASSEMBLY FACTOR FLIW"/>
    <property type="match status" value="1"/>
</dbReference>
<dbReference type="HAMAP" id="MF_01185">
    <property type="entry name" value="FliW"/>
    <property type="match status" value="1"/>
</dbReference>
<evidence type="ECO:0000256" key="2">
    <source>
        <dbReference type="ARBA" id="ARBA00022795"/>
    </source>
</evidence>
<accession>A0A1H0J1L6</accession>
<dbReference type="STRING" id="745820.SAMN04488053_11228"/>
<comment type="function">
    <text evidence="4">Acts as an anti-CsrA protein, binds CsrA and prevents it from repressing translation of its target genes, one of which is flagellin. Binds to flagellin and participates in the assembly of the flagellum.</text>
</comment>
<keyword evidence="5" id="KW-0966">Cell projection</keyword>
<dbReference type="SUPFAM" id="SSF141457">
    <property type="entry name" value="BH3618-like"/>
    <property type="match status" value="1"/>
</dbReference>
<evidence type="ECO:0000313" key="6">
    <source>
        <dbReference type="Proteomes" id="UP000198778"/>
    </source>
</evidence>
<dbReference type="EMBL" id="FNIL01000012">
    <property type="protein sequence ID" value="SDO37329.1"/>
    <property type="molecule type" value="Genomic_DNA"/>
</dbReference>
<dbReference type="NCBIfam" id="NF009793">
    <property type="entry name" value="PRK13285.1-1"/>
    <property type="match status" value="1"/>
</dbReference>
<dbReference type="InterPro" id="IPR003775">
    <property type="entry name" value="Flagellar_assembly_factor_FliW"/>
</dbReference>
<gene>
    <name evidence="4" type="primary">fliW</name>
    <name evidence="5" type="ORF">SAMN04488053_11228</name>
</gene>
<keyword evidence="5" id="KW-0969">Cilium</keyword>
<evidence type="ECO:0000256" key="1">
    <source>
        <dbReference type="ARBA" id="ARBA00022490"/>
    </source>
</evidence>
<sequence length="147" mass="16661">MNIHTKYSGELIIEESEIIKFPQGIPSFEEEKLFVLLPFSDAPGPFYILQSIETPALAFVLMNPFQFFPDYAAKLSDQTVEAMEIAEETDVSLFVILTLKDTWEESSANLRGPIVMNHVKKLGKQIILNETEYTTRHALPVLVKEGK</sequence>
<dbReference type="AlphaFoldDB" id="A0A1H0J1L6"/>
<protein>
    <recommendedName>
        <fullName evidence="4">Flagellar assembly factor FliW</fullName>
    </recommendedName>
</protein>
<comment type="subcellular location">
    <subcellularLocation>
        <location evidence="4">Cytoplasm</location>
    </subcellularLocation>
</comment>
<dbReference type="Gene3D" id="2.30.290.10">
    <property type="entry name" value="BH3618-like"/>
    <property type="match status" value="1"/>
</dbReference>
<dbReference type="GO" id="GO:0005737">
    <property type="term" value="C:cytoplasm"/>
    <property type="evidence" value="ECO:0007669"/>
    <property type="project" value="UniProtKB-SubCell"/>
</dbReference>